<feature type="chain" id="PRO_5046104191" description="VWFD domain-containing protein" evidence="2">
    <location>
        <begin position="22"/>
        <end position="643"/>
    </location>
</feature>
<evidence type="ECO:0000256" key="1">
    <source>
        <dbReference type="SAM" id="MobiDB-lite"/>
    </source>
</evidence>
<keyword evidence="4" id="KW-1185">Reference proteome</keyword>
<evidence type="ECO:0000313" key="3">
    <source>
        <dbReference type="EMBL" id="KAH6586823.1"/>
    </source>
</evidence>
<feature type="compositionally biased region" description="Polar residues" evidence="1">
    <location>
        <begin position="321"/>
        <end position="338"/>
    </location>
</feature>
<proteinExistence type="predicted"/>
<dbReference type="Proteomes" id="UP001648503">
    <property type="component" value="Unassembled WGS sequence"/>
</dbReference>
<feature type="signal peptide" evidence="2">
    <location>
        <begin position="1"/>
        <end position="21"/>
    </location>
</feature>
<evidence type="ECO:0000313" key="4">
    <source>
        <dbReference type="Proteomes" id="UP001648503"/>
    </source>
</evidence>
<gene>
    <name evidence="3" type="ORF">BASA50_000187</name>
</gene>
<evidence type="ECO:0008006" key="5">
    <source>
        <dbReference type="Google" id="ProtNLM"/>
    </source>
</evidence>
<accession>A0ABQ8EUI0</accession>
<feature type="compositionally biased region" description="Basic residues" evidence="1">
    <location>
        <begin position="624"/>
        <end position="643"/>
    </location>
</feature>
<feature type="compositionally biased region" description="Pro residues" evidence="1">
    <location>
        <begin position="348"/>
        <end position="361"/>
    </location>
</feature>
<feature type="region of interest" description="Disordered" evidence="1">
    <location>
        <begin position="321"/>
        <end position="366"/>
    </location>
</feature>
<comment type="caution">
    <text evidence="3">The sequence shown here is derived from an EMBL/GenBank/DDBJ whole genome shotgun (WGS) entry which is preliminary data.</text>
</comment>
<keyword evidence="2" id="KW-0732">Signal</keyword>
<feature type="region of interest" description="Disordered" evidence="1">
    <location>
        <begin position="409"/>
        <end position="464"/>
    </location>
</feature>
<sequence length="643" mass="67131">MLSKLTITFLCAATIGSVSDAFLTFKPEQILFQDIVAPISLSVQLKSKPTEAVTVHLEHPFMSMSTCVIVFNPENWNVAQKFTAVPAPLFLGSSNPPKQLAIDSEILAKAVTAGPLPEELSSIYLLKVTRITTPPFICSAIESKVLTLDGLGFSFSKPGWYQMMFTRDMEVQVFIDKCKAETLCVTKVLARYGSSVISIDGSGPVKGVGEYLMKPISSKTDGIRYSSNPNDGKHKMVFPYGSILNVKVVNRDGIVSLDVESSLVSGYTAPGGFCNIPRLPSTNNKFICSDGKLYGNEKVEEVAAFANSWSVNDADVLTNPSAKTLNLPSQQQPGTVCKSQKKPHPKPPKPPPPPQPLPPPTTTSTSYSTVKFPKYVSSFTVKLSTSTSPSSTSTTAPYFPAPNGYVPPAPNGYAPSSPPAPNGQAFPGSLTPNGQVLPGSLTPNGQVLPGSLTPNGQVLPGSLAPNGDVSLASLTPNGDVSLASLTPNGQVLPGSLDPNGQVLPGSLTPNGQVLPGSLTPNGYVPSAPPALNGQVPPAPLDPNGQALPGPLAPDGQVLPGSLTPNGQVLSSPSAPNGQVPPAPLDPNGQVLSAPLSPDADVSLASLTPNADVSLASLSPDGYVKPKKCSRRAKNRKCRKPARI</sequence>
<dbReference type="EMBL" id="JAFCIX010000570">
    <property type="protein sequence ID" value="KAH6586823.1"/>
    <property type="molecule type" value="Genomic_DNA"/>
</dbReference>
<organism evidence="3 4">
    <name type="scientific">Batrachochytrium salamandrivorans</name>
    <dbReference type="NCBI Taxonomy" id="1357716"/>
    <lineage>
        <taxon>Eukaryota</taxon>
        <taxon>Fungi</taxon>
        <taxon>Fungi incertae sedis</taxon>
        <taxon>Chytridiomycota</taxon>
        <taxon>Chytridiomycota incertae sedis</taxon>
        <taxon>Chytridiomycetes</taxon>
        <taxon>Rhizophydiales</taxon>
        <taxon>Rhizophydiales incertae sedis</taxon>
        <taxon>Batrachochytrium</taxon>
    </lineage>
</organism>
<feature type="compositionally biased region" description="Pro residues" evidence="1">
    <location>
        <begin position="409"/>
        <end position="421"/>
    </location>
</feature>
<protein>
    <recommendedName>
        <fullName evidence="5">VWFD domain-containing protein</fullName>
    </recommendedName>
</protein>
<reference evidence="3 4" key="1">
    <citation type="submission" date="2021-02" db="EMBL/GenBank/DDBJ databases">
        <title>Variation within the Batrachochytrium salamandrivorans European outbreak.</title>
        <authorList>
            <person name="Kelly M."/>
            <person name="Pasmans F."/>
            <person name="Shea T.P."/>
            <person name="Munoz J.F."/>
            <person name="Carranza S."/>
            <person name="Cuomo C.A."/>
            <person name="Martel A."/>
        </authorList>
    </citation>
    <scope>NUCLEOTIDE SEQUENCE [LARGE SCALE GENOMIC DNA]</scope>
    <source>
        <strain evidence="3 4">AMFP18/2</strain>
    </source>
</reference>
<name>A0ABQ8EUI0_9FUNG</name>
<feature type="compositionally biased region" description="Polar residues" evidence="1">
    <location>
        <begin position="562"/>
        <end position="576"/>
    </location>
</feature>
<evidence type="ECO:0000256" key="2">
    <source>
        <dbReference type="SAM" id="SignalP"/>
    </source>
</evidence>
<feature type="region of interest" description="Disordered" evidence="1">
    <location>
        <begin position="612"/>
        <end position="643"/>
    </location>
</feature>
<feature type="region of interest" description="Disordered" evidence="1">
    <location>
        <begin position="491"/>
        <end position="596"/>
    </location>
</feature>